<name>A0A5Q2U990_9CAUD</name>
<dbReference type="PANTHER" id="PTHR34413">
    <property type="entry name" value="PROPHAGE TAIL FIBER ASSEMBLY PROTEIN HOMOLOG TFAE-RELATED-RELATED"/>
    <property type="match status" value="1"/>
</dbReference>
<dbReference type="EMBL" id="MN478374">
    <property type="protein sequence ID" value="QGH44988.1"/>
    <property type="molecule type" value="Genomic_DNA"/>
</dbReference>
<keyword evidence="1" id="KW-0460">Magnesium</keyword>
<comment type="subcellular location">
    <subcellularLocation>
        <location evidence="1">Host cytoplasm</location>
    </subcellularLocation>
    <text evidence="1">The terminase lies at a unique vertex of the procapsid during viral DNA packaging.</text>
</comment>
<feature type="domain" description="Terminase large subunit GpA endonuclease" evidence="4">
    <location>
        <begin position="338"/>
        <end position="664"/>
    </location>
</feature>
<comment type="cofactor">
    <cofactor evidence="1">
        <name>Mg(2+)</name>
        <dbReference type="ChEBI" id="CHEBI:18420"/>
    </cofactor>
</comment>
<comment type="similarity">
    <text evidence="1">Belongs to the lambdavirus large terminase family.</text>
</comment>
<dbReference type="GO" id="GO:0046872">
    <property type="term" value="F:metal ion binding"/>
    <property type="evidence" value="ECO:0007669"/>
    <property type="project" value="UniProtKB-UniRule"/>
</dbReference>
<dbReference type="KEGG" id="vg:62680289"/>
<dbReference type="HAMAP" id="MF_04144">
    <property type="entry name" value="TERL_LAMBDA"/>
    <property type="match status" value="1"/>
</dbReference>
<dbReference type="GO" id="GO:0009036">
    <property type="term" value="F:type II site-specific deoxyribonuclease activity"/>
    <property type="evidence" value="ECO:0007669"/>
    <property type="project" value="UniProtKB-UniRule"/>
</dbReference>
<feature type="region of interest" description="Disordered" evidence="2">
    <location>
        <begin position="202"/>
        <end position="221"/>
    </location>
</feature>
<comment type="domain">
    <text evidence="1">The N-terminus is involved in the formation of the heterotrimer with the small subunit. The N-terminus part contains the translocase activity involved in DNA packaging. At the N-terminus, there is a high affinity ATPase center that is probably needed for the packaging activity. The Walker A motif of the ATPase center is responsible for interacting with the ATP phosphate and the Q motif governs force generation and the interaction with DNA. The C-terminus contains the site specific endonuclease (cos-cleavage) and strand separation activities required for genome maturation. A second ATPase catalytic site regulates the genome maturation. The C-terminus very end is involved in binding to the procapsid. Contains a basic leucine zipper (bZIP) that may be involved in the formation of the terminase.</text>
</comment>
<dbReference type="GO" id="GO:0098009">
    <property type="term" value="C:viral terminase, large subunit"/>
    <property type="evidence" value="ECO:0007669"/>
    <property type="project" value="UniProtKB-UniRule"/>
</dbReference>
<dbReference type="GO" id="GO:0016887">
    <property type="term" value="F:ATP hydrolysis activity"/>
    <property type="evidence" value="ECO:0007669"/>
    <property type="project" value="UniProtKB-UniRule"/>
</dbReference>
<dbReference type="Proteomes" id="UP000383418">
    <property type="component" value="Segment"/>
</dbReference>
<feature type="domain" description="Phage terminase large subunit GpA ATPase" evidence="3">
    <location>
        <begin position="42"/>
        <end position="291"/>
    </location>
</feature>
<keyword evidence="1" id="KW-0479">Metal-binding</keyword>
<dbReference type="EC" id="3.1.21.4" evidence="1"/>
<keyword evidence="1" id="KW-0540">Nuclease</keyword>
<keyword evidence="1" id="KW-0547">Nucleotide-binding</keyword>
<dbReference type="PANTHER" id="PTHR34413:SF2">
    <property type="entry name" value="PROPHAGE TAIL FIBER ASSEMBLY PROTEIN HOMOLOG TFAE-RELATED"/>
    <property type="match status" value="1"/>
</dbReference>
<reference evidence="5 6" key="1">
    <citation type="submission" date="2019-09" db="EMBL/GenBank/DDBJ databases">
        <title>Phages that infect the bacterial plant pathogen.</title>
        <authorList>
            <person name="Lightbourn L."/>
            <person name="Amarillas L."/>
            <person name="Estrada M."/>
            <person name="Leon R."/>
            <person name="Figueroa L."/>
        </authorList>
    </citation>
    <scope>NUCLEOTIDE SEQUENCE [LARGE SCALE GENOMIC DNA]</scope>
</reference>
<evidence type="ECO:0000313" key="6">
    <source>
        <dbReference type="Proteomes" id="UP000383418"/>
    </source>
</evidence>
<keyword evidence="1" id="KW-0067">ATP-binding</keyword>
<dbReference type="Pfam" id="PF05876">
    <property type="entry name" value="GpA_ATPase"/>
    <property type="match status" value="1"/>
</dbReference>
<evidence type="ECO:0000256" key="2">
    <source>
        <dbReference type="SAM" id="MobiDB-lite"/>
    </source>
</evidence>
<dbReference type="InterPro" id="IPR051220">
    <property type="entry name" value="TFA_Chaperone"/>
</dbReference>
<comment type="subunit">
    <text evidence="1">Interacts (via N-terminus) with the terminase small subunit (via C-terminus); the active complex is probably heterooligomeric. Interacts (via C-terminus) with the portal protein; this interaction allows the packaging of viral DNA.</text>
</comment>
<evidence type="ECO:0000259" key="3">
    <source>
        <dbReference type="Pfam" id="PF05876"/>
    </source>
</evidence>
<keyword evidence="1" id="KW-0378">Hydrolase</keyword>
<dbReference type="InterPro" id="IPR046453">
    <property type="entry name" value="GpA_ATPase"/>
</dbReference>
<evidence type="ECO:0000313" key="5">
    <source>
        <dbReference type="EMBL" id="QGH44988.1"/>
    </source>
</evidence>
<comment type="caution">
    <text evidence="1">Lacks conserved residue(s) required for the propagation of feature annotation.</text>
</comment>
<evidence type="ECO:0000256" key="1">
    <source>
        <dbReference type="HAMAP-Rule" id="MF_04144"/>
    </source>
</evidence>
<keyword evidence="1" id="KW-0231">Viral genome packaging</keyword>
<comment type="catalytic activity">
    <reaction evidence="1">
        <text>Endonucleolytic cleavage of DNA to give specific double-stranded fragments with terminal 5'-phosphates.</text>
        <dbReference type="EC" id="3.1.21.4"/>
    </reaction>
</comment>
<dbReference type="InterPro" id="IPR046454">
    <property type="entry name" value="GpA_endonuclease"/>
</dbReference>
<dbReference type="EC" id="3.6.4.-" evidence="1"/>
<dbReference type="GO" id="GO:0030430">
    <property type="term" value="C:host cell cytoplasm"/>
    <property type="evidence" value="ECO:0007669"/>
    <property type="project" value="UniProtKB-SubCell"/>
</dbReference>
<keyword evidence="1" id="KW-1035">Host cytoplasm</keyword>
<dbReference type="GO" id="GO:0005524">
    <property type="term" value="F:ATP binding"/>
    <property type="evidence" value="ECO:0007669"/>
    <property type="project" value="UniProtKB-UniRule"/>
</dbReference>
<dbReference type="RefSeq" id="YP_009997771.1">
    <property type="nucleotide sequence ID" value="NC_052977.1"/>
</dbReference>
<keyword evidence="1" id="KW-1188">Viral release from host cell</keyword>
<keyword evidence="6" id="KW-1185">Reference proteome</keyword>
<feature type="compositionally biased region" description="Basic and acidic residues" evidence="2">
    <location>
        <begin position="210"/>
        <end position="220"/>
    </location>
</feature>
<accession>A0A5Q2U990</accession>
<dbReference type="GO" id="GO:0019073">
    <property type="term" value="P:viral DNA genome packaging"/>
    <property type="evidence" value="ECO:0007669"/>
    <property type="project" value="UniProtKB-UniRule"/>
</dbReference>
<proteinExistence type="inferred from homology"/>
<evidence type="ECO:0000259" key="4">
    <source>
        <dbReference type="Pfam" id="PF20454"/>
    </source>
</evidence>
<dbReference type="Pfam" id="PF20454">
    <property type="entry name" value="GpA_nuclease"/>
    <property type="match status" value="1"/>
</dbReference>
<dbReference type="GeneID" id="62680289"/>
<organism evidence="5 6">
    <name type="scientific">Bacteriophage Phobos</name>
    <dbReference type="NCBI Taxonomy" id="2662138"/>
    <lineage>
        <taxon>Viruses</taxon>
        <taxon>Duplodnaviria</taxon>
        <taxon>Heunggongvirae</taxon>
        <taxon>Uroviricota</taxon>
        <taxon>Caudoviricetes</taxon>
        <taxon>Casjensviridae</taxon>
        <taxon>Phobosvirus</taxon>
        <taxon>Phobosvirus phobos</taxon>
    </lineage>
</organism>
<dbReference type="InterPro" id="IPR008866">
    <property type="entry name" value="Phage_lambda_GpA-like"/>
</dbReference>
<keyword evidence="1" id="KW-0255">Endonuclease</keyword>
<feature type="binding site" evidence="1">
    <location>
        <position position="426"/>
    </location>
    <ligand>
        <name>Mg(2+)</name>
        <dbReference type="ChEBI" id="CHEBI:18420"/>
        <note>catalytic; for nuclease activity</note>
    </ligand>
</feature>
<comment type="function">
    <text evidence="1">The terminase large subunit acts as an ATP driven molecular motor necessary for viral DNA translocation into empty capsids and as an endonuclease that cuts the viral genome from the concetamer to initiate and to end the packaging reaction. The terminase lies at a unique vertex of the procapsid and is composed of two subunits, a small terminase subunit involved in viral DNA recognition, and a large terminase subunit possessing endonucleolytic and ATPase activities (DNA maturation and packaging). The endonuclease activity cleaves the viral DNA generating 5'overhangs. The strand separation activity separates the cohesive ends generating the single-stranded 'sticky' ends of the mature genome. The DNA-terminase complex binds to the portal of the procapsid thereby activating the translocase activity of the terminase. The terminase packages the viral DNA into the procapsid until the next concatemer reaches the complex. The downstream site is then cut generating the mature right end of the genome, the heterotrimer undocks from the DNA-filled head and remains bound to the left end of concatemer's next genome.</text>
</comment>
<protein>
    <recommendedName>
        <fullName evidence="1">Terminase, large subunit</fullName>
    </recommendedName>
    <alternativeName>
        <fullName evidence="1">DNA-packaging protein</fullName>
    </alternativeName>
    <alternativeName>
        <fullName evidence="1">Large terminase protein</fullName>
    </alternativeName>
    <domain>
        <recommendedName>
            <fullName evidence="1">Endonuclease</fullName>
            <ecNumber evidence="1">3.1.21.4</ecNumber>
        </recommendedName>
    </domain>
    <domain>
        <recommendedName>
            <fullName evidence="1">ATPase</fullName>
            <ecNumber evidence="1">3.6.4.-</ecNumber>
        </recommendedName>
    </domain>
</protein>
<sequence>MIFRSIQDMIAAAAAGVRQPERLTVAEAAEKYRELNNVGSYVGMWDNTIAPYLVEPMEVLTSTDYLGMIFAGPARTGKSDMFFNWLGHTAICDPADMLMIHMTMNVARDWSAKDLRRVFRHSPEIGKTVAPGRGTHDIKFLSGMHLQVKWPAISELSGKTVPRVWLADYDRMPESVDGEGSPYDLGAKRTTTFRRNGMTVAESSPGYEIDDPKWMQKTPHEAPPTKGILALYNRGDRRRLYWRCPHCATPFEPDFKLLQIPDSADHVDAAENTALMCPHCTCLIFHEARDGLPGKNELNQMDLGNARWVRDGEIWTPWQRAGDDLKGTIDGKPFRSDIASFWMKGPAAVFTTWRDLALKWLKAMEEYERTGSQESLRTTVNTDQGLPYLPRGLEDSRSPDDLKAAAEFLPQREVPDDVRFLVANVDVQKRRFVVQVTGQRPYGDVVVIDRFDIRKSQRTDEDGDVETIAPATYLEDWDALIHRVILADYPLADESGRRMKISFTACDSGGSADVKNDSSTTKNAYDFYRRLRDHDGSEFPRGLHRRFQLVKGNPNQKAPRVYITWPDSARKDRHANARGEIPVLLINTTAIKDQLDGLLDRTKEGGGKITFPKWLPDWFWQEVCSEIRTSKGWEKLQDRNEAWDLLVYHIAMTLHHFHIEQIDWSKEENLEGWALPWDRNTEIFDPEEVEEPYRDDEDDDDEDLEALAAALA</sequence>